<keyword evidence="7" id="KW-0472">Membrane</keyword>
<dbReference type="GO" id="GO:0005886">
    <property type="term" value="C:plasma membrane"/>
    <property type="evidence" value="ECO:0007669"/>
    <property type="project" value="UniProtKB-SubCell"/>
</dbReference>
<evidence type="ECO:0000256" key="5">
    <source>
        <dbReference type="ARBA" id="ARBA00022741"/>
    </source>
</evidence>
<dbReference type="PROSITE" id="PS50893">
    <property type="entry name" value="ABC_TRANSPORTER_2"/>
    <property type="match status" value="1"/>
</dbReference>
<dbReference type="InterPro" id="IPR027417">
    <property type="entry name" value="P-loop_NTPase"/>
</dbReference>
<comment type="subcellular location">
    <subcellularLocation>
        <location evidence="1">Cell membrane</location>
        <topology evidence="1">Peripheral membrane protein</topology>
    </subcellularLocation>
</comment>
<dbReference type="PANTHER" id="PTHR24220">
    <property type="entry name" value="IMPORT ATP-BINDING PROTEIN"/>
    <property type="match status" value="1"/>
</dbReference>
<dbReference type="PROSITE" id="PS00211">
    <property type="entry name" value="ABC_TRANSPORTER_1"/>
    <property type="match status" value="1"/>
</dbReference>
<dbReference type="SMART" id="SM00382">
    <property type="entry name" value="AAA"/>
    <property type="match status" value="1"/>
</dbReference>
<dbReference type="InterPro" id="IPR015854">
    <property type="entry name" value="ABC_transpr_LolD-like"/>
</dbReference>
<feature type="domain" description="ABC transporter" evidence="11">
    <location>
        <begin position="6"/>
        <end position="224"/>
    </location>
</feature>
<comment type="function">
    <text evidence="10">Part of the ABC transporter complex hrt involved in hemin import. Responsible for energy coupling to the transport system.</text>
</comment>
<dbReference type="GO" id="GO:0022857">
    <property type="term" value="F:transmembrane transporter activity"/>
    <property type="evidence" value="ECO:0007669"/>
    <property type="project" value="TreeGrafter"/>
</dbReference>
<dbReference type="RefSeq" id="WP_130846065.1">
    <property type="nucleotide sequence ID" value="NZ_BJDY01000001.1"/>
</dbReference>
<organism evidence="12 13">
    <name type="scientific">Lactiplantibacillus mudanjiangensis</name>
    <dbReference type="NCBI Taxonomy" id="1296538"/>
    <lineage>
        <taxon>Bacteria</taxon>
        <taxon>Bacillati</taxon>
        <taxon>Bacillota</taxon>
        <taxon>Bacilli</taxon>
        <taxon>Lactobacillales</taxon>
        <taxon>Lactobacillaceae</taxon>
        <taxon>Lactiplantibacillus</taxon>
    </lineage>
</organism>
<dbReference type="PANTHER" id="PTHR24220:SF666">
    <property type="entry name" value="HEMIN IMPORT ATP-BINDING PROTEIN HRTA-RELATED"/>
    <property type="match status" value="1"/>
</dbReference>
<evidence type="ECO:0000256" key="10">
    <source>
        <dbReference type="ARBA" id="ARBA00024721"/>
    </source>
</evidence>
<sequence length="224" mass="24659">MTTPTLSLHQVDKTFGHGRTTVHALKGADFEIYPGQFVAIIGPSGSGKSTFLTIAAGLQTPTNGEIRLNGVPLTSQSEKSRLAYRFNEIGFILQSSNLIPFLTVTEQLRLVDKVARRKFQQEHAQKLLTEFGLTKVSNAYPSELSGGERQRVAIVRALYNHPSVLLADEPTASLDVARSQDVVARLAQEAHQHHKAIIMVTHNQRLIGDCDVVYRIEDGVMSKS</sequence>
<dbReference type="InterPro" id="IPR003439">
    <property type="entry name" value="ABC_transporter-like_ATP-bd"/>
</dbReference>
<dbReference type="Pfam" id="PF00005">
    <property type="entry name" value="ABC_tran"/>
    <property type="match status" value="1"/>
</dbReference>
<dbReference type="AlphaFoldDB" id="A0A660DY60"/>
<gene>
    <name evidence="12" type="ORF">MUDAN_MDHGFNIF_03104</name>
</gene>
<dbReference type="InterPro" id="IPR017871">
    <property type="entry name" value="ABC_transporter-like_CS"/>
</dbReference>
<proteinExistence type="inferred from homology"/>
<dbReference type="InterPro" id="IPR017911">
    <property type="entry name" value="MacB-like_ATP-bd"/>
</dbReference>
<evidence type="ECO:0000256" key="7">
    <source>
        <dbReference type="ARBA" id="ARBA00023136"/>
    </source>
</evidence>
<dbReference type="GO" id="GO:0016887">
    <property type="term" value="F:ATP hydrolysis activity"/>
    <property type="evidence" value="ECO:0007669"/>
    <property type="project" value="InterPro"/>
</dbReference>
<protein>
    <recommendedName>
        <fullName evidence="9">Putative hemin import ATP-binding protein HrtA</fullName>
    </recommendedName>
</protein>
<evidence type="ECO:0000256" key="3">
    <source>
        <dbReference type="ARBA" id="ARBA00022448"/>
    </source>
</evidence>
<reference evidence="12 13" key="1">
    <citation type="submission" date="2018-11" db="EMBL/GenBank/DDBJ databases">
        <authorList>
            <person name="Wuyts S."/>
        </authorList>
    </citation>
    <scope>NUCLEOTIDE SEQUENCE [LARGE SCALE GENOMIC DNA]</scope>
    <source>
        <strain evidence="12">Lactobacillus mudanjiangensis AMBF249</strain>
    </source>
</reference>
<dbReference type="SUPFAM" id="SSF52540">
    <property type="entry name" value="P-loop containing nucleoside triphosphate hydrolases"/>
    <property type="match status" value="1"/>
</dbReference>
<evidence type="ECO:0000259" key="11">
    <source>
        <dbReference type="PROSITE" id="PS50893"/>
    </source>
</evidence>
<evidence type="ECO:0000256" key="9">
    <source>
        <dbReference type="ARBA" id="ARBA00024432"/>
    </source>
</evidence>
<evidence type="ECO:0000256" key="4">
    <source>
        <dbReference type="ARBA" id="ARBA00022475"/>
    </source>
</evidence>
<keyword evidence="3" id="KW-0813">Transport</keyword>
<dbReference type="InterPro" id="IPR003593">
    <property type="entry name" value="AAA+_ATPase"/>
</dbReference>
<dbReference type="OrthoDB" id="9791546at2"/>
<keyword evidence="5" id="KW-0547">Nucleotide-binding</keyword>
<dbReference type="CDD" id="cd03255">
    <property type="entry name" value="ABC_MJ0796_LolCDE_FtsE"/>
    <property type="match status" value="1"/>
</dbReference>
<dbReference type="Gene3D" id="3.40.50.300">
    <property type="entry name" value="P-loop containing nucleotide triphosphate hydrolases"/>
    <property type="match status" value="1"/>
</dbReference>
<dbReference type="Proteomes" id="UP000289996">
    <property type="component" value="Unassembled WGS sequence"/>
</dbReference>
<comment type="subunit">
    <text evidence="2">The complex is composed of two ATP-binding proteins (HrtA), two transmembrane proteins (HrtB) and a solute-binding protein.</text>
</comment>
<evidence type="ECO:0000256" key="6">
    <source>
        <dbReference type="ARBA" id="ARBA00022840"/>
    </source>
</evidence>
<evidence type="ECO:0000256" key="1">
    <source>
        <dbReference type="ARBA" id="ARBA00004202"/>
    </source>
</evidence>
<evidence type="ECO:0000313" key="12">
    <source>
        <dbReference type="EMBL" id="VDG28692.1"/>
    </source>
</evidence>
<evidence type="ECO:0000256" key="8">
    <source>
        <dbReference type="ARBA" id="ARBA00024359"/>
    </source>
</evidence>
<keyword evidence="4" id="KW-1003">Cell membrane</keyword>
<comment type="similarity">
    <text evidence="8">Belongs to the ABC transporter superfamily. HrtA family.</text>
</comment>
<dbReference type="EMBL" id="UYIG01000122">
    <property type="protein sequence ID" value="VDG28692.1"/>
    <property type="molecule type" value="Genomic_DNA"/>
</dbReference>
<accession>A0A660DY60</accession>
<keyword evidence="6 12" id="KW-0067">ATP-binding</keyword>
<name>A0A660DY60_9LACO</name>
<evidence type="ECO:0000256" key="2">
    <source>
        <dbReference type="ARBA" id="ARBA00011131"/>
    </source>
</evidence>
<keyword evidence="13" id="KW-1185">Reference proteome</keyword>
<dbReference type="GO" id="GO:0005524">
    <property type="term" value="F:ATP binding"/>
    <property type="evidence" value="ECO:0007669"/>
    <property type="project" value="UniProtKB-KW"/>
</dbReference>
<evidence type="ECO:0000313" key="13">
    <source>
        <dbReference type="Proteomes" id="UP000289996"/>
    </source>
</evidence>